<keyword evidence="1 2" id="KW-0597">Phosphoprotein</keyword>
<evidence type="ECO:0000313" key="5">
    <source>
        <dbReference type="EMBL" id="MDM4018010.1"/>
    </source>
</evidence>
<dbReference type="SUPFAM" id="SSF52172">
    <property type="entry name" value="CheY-like"/>
    <property type="match status" value="1"/>
</dbReference>
<dbReference type="Gene3D" id="3.40.50.2300">
    <property type="match status" value="1"/>
</dbReference>
<dbReference type="Proteomes" id="UP001239462">
    <property type="component" value="Unassembled WGS sequence"/>
</dbReference>
<organism evidence="5 6">
    <name type="scientific">Roseiconus lacunae</name>
    <dbReference type="NCBI Taxonomy" id="2605694"/>
    <lineage>
        <taxon>Bacteria</taxon>
        <taxon>Pseudomonadati</taxon>
        <taxon>Planctomycetota</taxon>
        <taxon>Planctomycetia</taxon>
        <taxon>Pirellulales</taxon>
        <taxon>Pirellulaceae</taxon>
        <taxon>Roseiconus</taxon>
    </lineage>
</organism>
<feature type="domain" description="Response regulatory" evidence="4">
    <location>
        <begin position="33"/>
        <end position="149"/>
    </location>
</feature>
<evidence type="ECO:0000313" key="6">
    <source>
        <dbReference type="Proteomes" id="UP001239462"/>
    </source>
</evidence>
<evidence type="ECO:0000256" key="3">
    <source>
        <dbReference type="SAM" id="MobiDB-lite"/>
    </source>
</evidence>
<dbReference type="PROSITE" id="PS50110">
    <property type="entry name" value="RESPONSE_REGULATORY"/>
    <property type="match status" value="1"/>
</dbReference>
<dbReference type="EMBL" id="JASZZN010000018">
    <property type="protein sequence ID" value="MDM4018010.1"/>
    <property type="molecule type" value="Genomic_DNA"/>
</dbReference>
<dbReference type="PANTHER" id="PTHR44591:SF23">
    <property type="entry name" value="CHEY SUBFAMILY"/>
    <property type="match status" value="1"/>
</dbReference>
<accession>A0ABT7PNE2</accession>
<protein>
    <submittedName>
        <fullName evidence="5">Response regulator</fullName>
    </submittedName>
</protein>
<dbReference type="RefSeq" id="WP_149499497.1">
    <property type="nucleotide sequence ID" value="NZ_JAJMQV010000155.1"/>
</dbReference>
<dbReference type="InterPro" id="IPR011006">
    <property type="entry name" value="CheY-like_superfamily"/>
</dbReference>
<dbReference type="InterPro" id="IPR001789">
    <property type="entry name" value="Sig_transdc_resp-reg_receiver"/>
</dbReference>
<proteinExistence type="predicted"/>
<sequence>MTTATATKAKSTYPSTSKSVQPSTKASGNQAPRILCIDDDPDVSRSIQLRLGRYGLDVNPAYFGTQGFWEATTNHPDLIIMDLAMPNGNGEFVLSSIRANTCTEQIPVIVLTGMRDPKLRKQILTAGADEFLTKPVEFCDLLEVISRYIQVPEIPPDERSTFEKRRRRMRRRAQ</sequence>
<evidence type="ECO:0000259" key="4">
    <source>
        <dbReference type="PROSITE" id="PS50110"/>
    </source>
</evidence>
<dbReference type="PANTHER" id="PTHR44591">
    <property type="entry name" value="STRESS RESPONSE REGULATOR PROTEIN 1"/>
    <property type="match status" value="1"/>
</dbReference>
<keyword evidence="6" id="KW-1185">Reference proteome</keyword>
<evidence type="ECO:0000256" key="2">
    <source>
        <dbReference type="PROSITE-ProRule" id="PRU00169"/>
    </source>
</evidence>
<gene>
    <name evidence="5" type="ORF">QTN89_21360</name>
</gene>
<reference evidence="5 6" key="1">
    <citation type="submission" date="2023-06" db="EMBL/GenBank/DDBJ databases">
        <title>Roseiconus lacunae JC819 isolated from Gulf of Mannar region, Tamil Nadu.</title>
        <authorList>
            <person name="Pk S."/>
            <person name="Ch S."/>
            <person name="Ch V.R."/>
        </authorList>
    </citation>
    <scope>NUCLEOTIDE SEQUENCE [LARGE SCALE GENOMIC DNA]</scope>
    <source>
        <strain evidence="5 6">JC819</strain>
    </source>
</reference>
<dbReference type="InterPro" id="IPR050595">
    <property type="entry name" value="Bact_response_regulator"/>
</dbReference>
<feature type="modified residue" description="4-aspartylphosphate" evidence="2">
    <location>
        <position position="82"/>
    </location>
</feature>
<feature type="region of interest" description="Disordered" evidence="3">
    <location>
        <begin position="1"/>
        <end position="35"/>
    </location>
</feature>
<name>A0ABT7PNE2_9BACT</name>
<comment type="caution">
    <text evidence="5">The sequence shown here is derived from an EMBL/GenBank/DDBJ whole genome shotgun (WGS) entry which is preliminary data.</text>
</comment>
<evidence type="ECO:0000256" key="1">
    <source>
        <dbReference type="ARBA" id="ARBA00022553"/>
    </source>
</evidence>
<feature type="compositionally biased region" description="Low complexity" evidence="3">
    <location>
        <begin position="1"/>
        <end position="19"/>
    </location>
</feature>
<dbReference type="Pfam" id="PF00072">
    <property type="entry name" value="Response_reg"/>
    <property type="match status" value="1"/>
</dbReference>
<dbReference type="SMART" id="SM00448">
    <property type="entry name" value="REC"/>
    <property type="match status" value="1"/>
</dbReference>
<feature type="compositionally biased region" description="Polar residues" evidence="3">
    <location>
        <begin position="20"/>
        <end position="30"/>
    </location>
</feature>